<evidence type="ECO:0000313" key="1">
    <source>
        <dbReference type="EMBL" id="KAJ7772419.1"/>
    </source>
</evidence>
<dbReference type="AlphaFoldDB" id="A0AAD7JXL0"/>
<evidence type="ECO:0000313" key="2">
    <source>
        <dbReference type="Proteomes" id="UP001215598"/>
    </source>
</evidence>
<name>A0AAD7JXL0_9AGAR</name>
<reference evidence="1" key="1">
    <citation type="submission" date="2023-03" db="EMBL/GenBank/DDBJ databases">
        <title>Massive genome expansion in bonnet fungi (Mycena s.s.) driven by repeated elements and novel gene families across ecological guilds.</title>
        <authorList>
            <consortium name="Lawrence Berkeley National Laboratory"/>
            <person name="Harder C.B."/>
            <person name="Miyauchi S."/>
            <person name="Viragh M."/>
            <person name="Kuo A."/>
            <person name="Thoen E."/>
            <person name="Andreopoulos B."/>
            <person name="Lu D."/>
            <person name="Skrede I."/>
            <person name="Drula E."/>
            <person name="Henrissat B."/>
            <person name="Morin E."/>
            <person name="Kohler A."/>
            <person name="Barry K."/>
            <person name="LaButti K."/>
            <person name="Morin E."/>
            <person name="Salamov A."/>
            <person name="Lipzen A."/>
            <person name="Mereny Z."/>
            <person name="Hegedus B."/>
            <person name="Baldrian P."/>
            <person name="Stursova M."/>
            <person name="Weitz H."/>
            <person name="Taylor A."/>
            <person name="Grigoriev I.V."/>
            <person name="Nagy L.G."/>
            <person name="Martin F."/>
            <person name="Kauserud H."/>
        </authorList>
    </citation>
    <scope>NUCLEOTIDE SEQUENCE</scope>
    <source>
        <strain evidence="1">CBHHK182m</strain>
    </source>
</reference>
<accession>A0AAD7JXL0</accession>
<dbReference type="SUPFAM" id="SSF52047">
    <property type="entry name" value="RNI-like"/>
    <property type="match status" value="1"/>
</dbReference>
<gene>
    <name evidence="1" type="ORF">B0H16DRAFT_1451496</name>
</gene>
<comment type="caution">
    <text evidence="1">The sequence shown here is derived from an EMBL/GenBank/DDBJ whole genome shotgun (WGS) entry which is preliminary data.</text>
</comment>
<dbReference type="Proteomes" id="UP001215598">
    <property type="component" value="Unassembled WGS sequence"/>
</dbReference>
<protein>
    <recommendedName>
        <fullName evidence="3">F-box domain-containing protein</fullName>
    </recommendedName>
</protein>
<sequence>MRPISPNRMGALSCPAHRIPVELFEEIFALCHPSLLRHWTMGMHLDRVAQGHLLDLAHVRSAWNRIVKGTPSLWCTIELPLMSDLLGAESMPPTAMGTIMHLLRLSLDRSRNYLLDIHIYTDMWAGPVIDLVAQHSRRWRHTDIYINESAFRFLSPVRGALPELQSLSIDEVQLEDLAFEIEFTHLPFGTPRIPWEQLQTIVYGKAESSRLNSAFASLSRCPPGSEVVFNIVWFDHEADIEDLAPVGASISDFAFTMVLGDNTNPGLSRLSLGALLTALTLPSLQRLSLTGRIYPLFWTHPHFDVFASRLCCGSTLLGLDLHSTVITEEQLVATLSALPALKSLCVQDVPAGNTRGRMSGQRTYS</sequence>
<proteinExistence type="predicted"/>
<evidence type="ECO:0008006" key="3">
    <source>
        <dbReference type="Google" id="ProtNLM"/>
    </source>
</evidence>
<dbReference type="EMBL" id="JARKIB010000014">
    <property type="protein sequence ID" value="KAJ7772419.1"/>
    <property type="molecule type" value="Genomic_DNA"/>
</dbReference>
<organism evidence="1 2">
    <name type="scientific">Mycena metata</name>
    <dbReference type="NCBI Taxonomy" id="1033252"/>
    <lineage>
        <taxon>Eukaryota</taxon>
        <taxon>Fungi</taxon>
        <taxon>Dikarya</taxon>
        <taxon>Basidiomycota</taxon>
        <taxon>Agaricomycotina</taxon>
        <taxon>Agaricomycetes</taxon>
        <taxon>Agaricomycetidae</taxon>
        <taxon>Agaricales</taxon>
        <taxon>Marasmiineae</taxon>
        <taxon>Mycenaceae</taxon>
        <taxon>Mycena</taxon>
    </lineage>
</organism>
<keyword evidence="2" id="KW-1185">Reference proteome</keyword>